<evidence type="ECO:0000313" key="2">
    <source>
        <dbReference type="Proteomes" id="UP000051952"/>
    </source>
</evidence>
<dbReference type="EMBL" id="CYKH01000609">
    <property type="protein sequence ID" value="CUG06631.1"/>
    <property type="molecule type" value="Genomic_DNA"/>
</dbReference>
<protein>
    <submittedName>
        <fullName evidence="1">Uncharacterized protein</fullName>
    </submittedName>
</protein>
<evidence type="ECO:0000313" key="1">
    <source>
        <dbReference type="EMBL" id="CUG06631.1"/>
    </source>
</evidence>
<dbReference type="SUPFAM" id="SSF53474">
    <property type="entry name" value="alpha/beta-Hydrolases"/>
    <property type="match status" value="1"/>
</dbReference>
<dbReference type="Gene3D" id="3.40.50.1820">
    <property type="entry name" value="alpha/beta hydrolase"/>
    <property type="match status" value="1"/>
</dbReference>
<organism evidence="1 2">
    <name type="scientific">Bodo saltans</name>
    <name type="common">Flagellated protozoan</name>
    <dbReference type="NCBI Taxonomy" id="75058"/>
    <lineage>
        <taxon>Eukaryota</taxon>
        <taxon>Discoba</taxon>
        <taxon>Euglenozoa</taxon>
        <taxon>Kinetoplastea</taxon>
        <taxon>Metakinetoplastina</taxon>
        <taxon>Eubodonida</taxon>
        <taxon>Bodonidae</taxon>
        <taxon>Bodo</taxon>
    </lineage>
</organism>
<name>A0A0S4ITL2_BODSA</name>
<dbReference type="InterPro" id="IPR029058">
    <property type="entry name" value="AB_hydrolase_fold"/>
</dbReference>
<sequence length="288" mass="31221">METSAFDSAILTVAYPPLGAPRAHLAKYTGAQGVVVLSSRGQSSSRRAAGFIRAPDHALWMLQALERLGEDHEGEILYHAVCDVGSLVLINMLPCPEAVEVESGGACCWNPLHWPMMAMSQGASWYLSLKGVPLSYVKPSKVNLAGYDDQDDCTREIKRGASVVATEGKGRRLVLFGCSRGATTTCLSALKLTPDVAQHVGLVLLEAPFDTLQSVVHESSWTPGLIMSLIKRFGKYDGDQGAYELPDVTHLRCPIAFVTSAADTRVPESCTLKLMEAIRKTFPHLQIH</sequence>
<dbReference type="Proteomes" id="UP000051952">
    <property type="component" value="Unassembled WGS sequence"/>
</dbReference>
<feature type="non-terminal residue" evidence="1">
    <location>
        <position position="288"/>
    </location>
</feature>
<reference evidence="2" key="1">
    <citation type="submission" date="2015-09" db="EMBL/GenBank/DDBJ databases">
        <authorList>
            <consortium name="Pathogen Informatics"/>
        </authorList>
    </citation>
    <scope>NUCLEOTIDE SEQUENCE [LARGE SCALE GENOMIC DNA]</scope>
    <source>
        <strain evidence="2">Lake Konstanz</strain>
    </source>
</reference>
<gene>
    <name evidence="1" type="ORF">BSAL_73260</name>
</gene>
<dbReference type="VEuPathDB" id="TriTrypDB:BSAL_73260"/>
<accession>A0A0S4ITL2</accession>
<dbReference type="OrthoDB" id="257265at2759"/>
<keyword evidence="2" id="KW-1185">Reference proteome</keyword>
<dbReference type="AlphaFoldDB" id="A0A0S4ITL2"/>
<proteinExistence type="predicted"/>